<dbReference type="Pfam" id="PF00875">
    <property type="entry name" value="DNA_photolyase"/>
    <property type="match status" value="1"/>
</dbReference>
<dbReference type="InterPro" id="IPR036134">
    <property type="entry name" value="Crypto/Photolyase_FAD-like_sf"/>
</dbReference>
<dbReference type="GO" id="GO:0006139">
    <property type="term" value="P:nucleobase-containing compound metabolic process"/>
    <property type="evidence" value="ECO:0007669"/>
    <property type="project" value="UniProtKB-ARBA"/>
</dbReference>
<keyword evidence="1 4" id="KW-0285">Flavoprotein</keyword>
<dbReference type="Pfam" id="PF03441">
    <property type="entry name" value="FAD_binding_7"/>
    <property type="match status" value="1"/>
</dbReference>
<dbReference type="SUPFAM" id="SSF52425">
    <property type="entry name" value="Cryptochrome/photolyase, N-terminal domain"/>
    <property type="match status" value="1"/>
</dbReference>
<evidence type="ECO:0000256" key="3">
    <source>
        <dbReference type="ARBA" id="ARBA00022991"/>
    </source>
</evidence>
<keyword evidence="8" id="KW-0456">Lyase</keyword>
<dbReference type="InterPro" id="IPR018394">
    <property type="entry name" value="DNA_photolyase_1_CS_C"/>
</dbReference>
<dbReference type="GO" id="GO:0006950">
    <property type="term" value="P:response to stress"/>
    <property type="evidence" value="ECO:0007669"/>
    <property type="project" value="UniProtKB-ARBA"/>
</dbReference>
<dbReference type="RefSeq" id="WP_182491598.1">
    <property type="nucleotide sequence ID" value="NZ_BAAAOV010000001.1"/>
</dbReference>
<dbReference type="AlphaFoldDB" id="A0A839EBJ3"/>
<dbReference type="InterPro" id="IPR014729">
    <property type="entry name" value="Rossmann-like_a/b/a_fold"/>
</dbReference>
<dbReference type="Gene3D" id="1.10.579.10">
    <property type="entry name" value="DNA Cyclobutane Dipyrimidine Photolyase, subunit A, domain 3"/>
    <property type="match status" value="1"/>
</dbReference>
<feature type="binding site" evidence="4">
    <location>
        <position position="224"/>
    </location>
    <ligand>
        <name>FAD</name>
        <dbReference type="ChEBI" id="CHEBI:57692"/>
    </ligand>
</feature>
<dbReference type="InterPro" id="IPR005101">
    <property type="entry name" value="Cryptochr/Photolyase_FAD-bd"/>
</dbReference>
<evidence type="ECO:0000256" key="2">
    <source>
        <dbReference type="ARBA" id="ARBA00022827"/>
    </source>
</evidence>
<reference evidence="8 9" key="1">
    <citation type="submission" date="2020-07" db="EMBL/GenBank/DDBJ databases">
        <title>Sequencing the genomes of 1000 actinobacteria strains.</title>
        <authorList>
            <person name="Klenk H.-P."/>
        </authorList>
    </citation>
    <scope>NUCLEOTIDE SEQUENCE [LARGE SCALE GENOMIC DNA]</scope>
    <source>
        <strain evidence="8 9">DSM 19663</strain>
    </source>
</reference>
<name>A0A839EBJ3_9MICO</name>
<evidence type="ECO:0000259" key="7">
    <source>
        <dbReference type="PROSITE" id="PS51645"/>
    </source>
</evidence>
<dbReference type="InterPro" id="IPR006050">
    <property type="entry name" value="DNA_photolyase_N"/>
</dbReference>
<dbReference type="Proteomes" id="UP000585905">
    <property type="component" value="Unassembled WGS sequence"/>
</dbReference>
<feature type="site" description="Electron transfer via tryptophanyl radical" evidence="5">
    <location>
        <position position="305"/>
    </location>
</feature>
<comment type="similarity">
    <text evidence="6">Belongs to the DNA photolyase family.</text>
</comment>
<dbReference type="GO" id="GO:0009416">
    <property type="term" value="P:response to light stimulus"/>
    <property type="evidence" value="ECO:0007669"/>
    <property type="project" value="TreeGrafter"/>
</dbReference>
<dbReference type="PROSITE" id="PS51645">
    <property type="entry name" value="PHR_CRY_ALPHA_BETA"/>
    <property type="match status" value="1"/>
</dbReference>
<accession>A0A839EBJ3</accession>
<evidence type="ECO:0000256" key="1">
    <source>
        <dbReference type="ARBA" id="ARBA00022630"/>
    </source>
</evidence>
<keyword evidence="3 6" id="KW-0157">Chromophore</keyword>
<comment type="cofactor">
    <cofactor evidence="4">
        <name>FAD</name>
        <dbReference type="ChEBI" id="CHEBI:57692"/>
    </cofactor>
    <text evidence="4">Binds 1 FAD per subunit.</text>
</comment>
<dbReference type="InterPro" id="IPR036155">
    <property type="entry name" value="Crypto/Photolyase_N_sf"/>
</dbReference>
<dbReference type="Gene3D" id="3.40.50.620">
    <property type="entry name" value="HUPs"/>
    <property type="match status" value="1"/>
</dbReference>
<evidence type="ECO:0000256" key="5">
    <source>
        <dbReference type="PIRSR" id="PIRSR602081-2"/>
    </source>
</evidence>
<comment type="caution">
    <text evidence="8">The sequence shown here is derived from an EMBL/GenBank/DDBJ whole genome shotgun (WGS) entry which is preliminary data.</text>
</comment>
<feature type="site" description="Electron transfer via tryptophanyl radical" evidence="5">
    <location>
        <position position="382"/>
    </location>
</feature>
<dbReference type="PROSITE" id="PS00394">
    <property type="entry name" value="DNA_PHOTOLYASES_1_1"/>
    <property type="match status" value="1"/>
</dbReference>
<organism evidence="8 9">
    <name type="scientific">Microcella alkalica</name>
    <dbReference type="NCBI Taxonomy" id="355930"/>
    <lineage>
        <taxon>Bacteria</taxon>
        <taxon>Bacillati</taxon>
        <taxon>Actinomycetota</taxon>
        <taxon>Actinomycetes</taxon>
        <taxon>Micrococcales</taxon>
        <taxon>Microbacteriaceae</taxon>
        <taxon>Microcella</taxon>
    </lineage>
</organism>
<feature type="binding site" evidence="4">
    <location>
        <begin position="235"/>
        <end position="239"/>
    </location>
    <ligand>
        <name>FAD</name>
        <dbReference type="ChEBI" id="CHEBI:57692"/>
    </ligand>
</feature>
<keyword evidence="2 4" id="KW-0274">FAD</keyword>
<dbReference type="SUPFAM" id="SSF48173">
    <property type="entry name" value="Cryptochrome/photolyase FAD-binding domain"/>
    <property type="match status" value="1"/>
</dbReference>
<evidence type="ECO:0000256" key="6">
    <source>
        <dbReference type="RuleBase" id="RU004182"/>
    </source>
</evidence>
<dbReference type="PROSITE" id="PS00691">
    <property type="entry name" value="DNA_PHOTOLYASES_1_2"/>
    <property type="match status" value="1"/>
</dbReference>
<dbReference type="PANTHER" id="PTHR11455">
    <property type="entry name" value="CRYPTOCHROME"/>
    <property type="match status" value="1"/>
</dbReference>
<dbReference type="InterPro" id="IPR002081">
    <property type="entry name" value="Cryptochrome/DNA_photolyase_1"/>
</dbReference>
<gene>
    <name evidence="8" type="ORF">FHX53_002431</name>
</gene>
<feature type="binding site" evidence="4">
    <location>
        <position position="271"/>
    </location>
    <ligand>
        <name>FAD</name>
        <dbReference type="ChEBI" id="CHEBI:57692"/>
    </ligand>
</feature>
<protein>
    <submittedName>
        <fullName evidence="8">Deoxyribodipyrimidine photo-lyase</fullName>
        <ecNumber evidence="8">4.1.99.3</ecNumber>
    </submittedName>
</protein>
<sequence>MSGAPSIVWLRDDLRVADNPALAAAVERGRPVVVLYLLDEESAGVRPLGGASRWWLHHSLERLGEELAGLGGALTLRRGAAERSIPSLIEETGADAVYWNRRYGAARQTDAALKSRVIDDGLEATSFQASLLFEPWTITTGAGGPYGVFTPYWKACMNRAEPREPLPAPTRIEGIAPGGDALADWTLLPTRPDWAEGLRETWTPGSAGAHDRLEEFAEEMLADYHRRDEPDLRATSMLSPHLRFGEISPFEVWHRIRYGLSAAAAKNRDKFLSEIGWREFSYHILFHHPDLATRNYRADFDAFPWTTPEDAELDRWRRGRTGIPIVDAGMRQLWRTGWMHNRVRMITASFLTKNLQVDWRTGEEWFWDTLVDADEASNAASWQWVAGSGADAAPYFRVFNPELQAKKFDPRGEYVHRWVPEVGTDEYPEPMVDLRESRQAALDAYEAVSAARSSRRAARSP</sequence>
<proteinExistence type="inferred from homology"/>
<dbReference type="Gene3D" id="1.25.40.80">
    <property type="match status" value="1"/>
</dbReference>
<feature type="binding site" evidence="4">
    <location>
        <begin position="372"/>
        <end position="374"/>
    </location>
    <ligand>
        <name>FAD</name>
        <dbReference type="ChEBI" id="CHEBI:57692"/>
    </ligand>
</feature>
<keyword evidence="9" id="KW-1185">Reference proteome</keyword>
<dbReference type="PRINTS" id="PR00147">
    <property type="entry name" value="DNAPHOTLYASE"/>
</dbReference>
<feature type="site" description="Electron transfer via tryptophanyl radical" evidence="5">
    <location>
        <position position="359"/>
    </location>
</feature>
<dbReference type="GO" id="GO:0003904">
    <property type="term" value="F:deoxyribodipyrimidine photo-lyase activity"/>
    <property type="evidence" value="ECO:0007669"/>
    <property type="project" value="UniProtKB-EC"/>
</dbReference>
<dbReference type="GO" id="GO:0071949">
    <property type="term" value="F:FAD binding"/>
    <property type="evidence" value="ECO:0007669"/>
    <property type="project" value="TreeGrafter"/>
</dbReference>
<evidence type="ECO:0000256" key="4">
    <source>
        <dbReference type="PIRSR" id="PIRSR602081-1"/>
    </source>
</evidence>
<evidence type="ECO:0000313" key="8">
    <source>
        <dbReference type="EMBL" id="MBA8848817.1"/>
    </source>
</evidence>
<dbReference type="PANTHER" id="PTHR11455:SF9">
    <property type="entry name" value="CRYPTOCHROME CIRCADIAN CLOCK 5 ISOFORM X1"/>
    <property type="match status" value="1"/>
</dbReference>
<evidence type="ECO:0000313" key="9">
    <source>
        <dbReference type="Proteomes" id="UP000585905"/>
    </source>
</evidence>
<feature type="domain" description="Photolyase/cryptochrome alpha/beta" evidence="7">
    <location>
        <begin position="4"/>
        <end position="132"/>
    </location>
</feature>
<dbReference type="EMBL" id="JACGWX010000007">
    <property type="protein sequence ID" value="MBA8848817.1"/>
    <property type="molecule type" value="Genomic_DNA"/>
</dbReference>
<dbReference type="EC" id="4.1.99.3" evidence="8"/>
<dbReference type="GO" id="GO:0003677">
    <property type="term" value="F:DNA binding"/>
    <property type="evidence" value="ECO:0007669"/>
    <property type="project" value="TreeGrafter"/>
</dbReference>